<feature type="region of interest" description="Disordered" evidence="1">
    <location>
        <begin position="53"/>
        <end position="99"/>
    </location>
</feature>
<feature type="region of interest" description="Disordered" evidence="1">
    <location>
        <begin position="1"/>
        <end position="34"/>
    </location>
</feature>
<name>A0A0H4YFQ7_9POXV</name>
<evidence type="ECO:0000256" key="1">
    <source>
        <dbReference type="SAM" id="MobiDB-lite"/>
    </source>
</evidence>
<evidence type="ECO:0000313" key="2">
    <source>
        <dbReference type="EMBL" id="AKR04294.1"/>
    </source>
</evidence>
<dbReference type="EMBL" id="KT159937">
    <property type="protein sequence ID" value="AKR04294.1"/>
    <property type="molecule type" value="Genomic_DNA"/>
</dbReference>
<dbReference type="RefSeq" id="YP_009162542.1">
    <property type="nucleotide sequence ID" value="NC_027707.1"/>
</dbReference>
<gene>
    <name evidence="2" type="ORF">SGPV170</name>
</gene>
<proteinExistence type="predicted"/>
<dbReference type="KEGG" id="vg:25392337"/>
<dbReference type="GeneID" id="25392337"/>
<organism evidence="2 3">
    <name type="scientific">Salmon gill poxvirus</name>
    <dbReference type="NCBI Taxonomy" id="1680908"/>
    <lineage>
        <taxon>Viruses</taxon>
        <taxon>Varidnaviria</taxon>
        <taxon>Bamfordvirae</taxon>
        <taxon>Nucleocytoviricota</taxon>
        <taxon>Pokkesviricetes</taxon>
        <taxon>Chitovirales</taxon>
        <taxon>Poxviridae</taxon>
        <taxon>Chordopoxvirinae</taxon>
        <taxon>Salmonpoxvirus</taxon>
        <taxon>Salmonpoxvirus gillpox</taxon>
        <taxon>Salmon gillpox virus</taxon>
    </lineage>
</organism>
<dbReference type="Proteomes" id="UP000105007">
    <property type="component" value="Segment"/>
</dbReference>
<protein>
    <submittedName>
        <fullName evidence="2">Uncharacterized protein</fullName>
    </submittedName>
</protein>
<keyword evidence="3" id="KW-1185">Reference proteome</keyword>
<accession>A0A0H4YFQ7</accession>
<reference evidence="2 3" key="1">
    <citation type="journal article" date="2015" name="J. Virol.">
        <title>Salmon gill poxvirus, the deepest representative of the Chordopoxvirinae.</title>
        <authorList>
            <person name="Gjessing M.C."/>
            <person name="Yutin N."/>
            <person name="Tengs T."/>
            <person name="Senkevich T."/>
            <person name="Koonin E.V."/>
            <person name="Ronning H.P."/>
            <person name="Alarson M."/>
            <person name="Ylving S."/>
            <person name="Lie K.-I."/>
            <person name="Saure B."/>
            <person name="Tran L."/>
            <person name="Moss B."/>
            <person name="Dale O.B."/>
        </authorList>
    </citation>
    <scope>NUCLEOTIDE SEQUENCE [LARGE SCALE GENOMIC DNA]</scope>
    <source>
        <strain evidence="2">2012-04-F277-L3G</strain>
    </source>
</reference>
<feature type="compositionally biased region" description="Polar residues" evidence="1">
    <location>
        <begin position="18"/>
        <end position="34"/>
    </location>
</feature>
<sequence>MSSSITTVLTDEEDIILANNSSNEESGSDTVNPTFTSSISTLVNKNVKVVDQPMEKKGGRRVKVVAKGQTSDESSDNEVVVVPKKTKKPSKSTKLIPKSESDTDEDFLKTLSTKSDSSLSMNNPLYALATQDLGIGVIYDKICSHNQKMIQIKNLIKESSAKFPTYVKMFKFADLSDPSNIDVVKKYCNALEKTAKALRTCCGIVEKKTVKTKKPRVKSEAFSIDN</sequence>
<evidence type="ECO:0000313" key="3">
    <source>
        <dbReference type="Proteomes" id="UP000105007"/>
    </source>
</evidence>